<dbReference type="GO" id="GO:0016491">
    <property type="term" value="F:oxidoreductase activity"/>
    <property type="evidence" value="ECO:0007669"/>
    <property type="project" value="InterPro"/>
</dbReference>
<organism evidence="2 3">
    <name type="scientific">Paraglaciecola polaris LMG 21857</name>
    <dbReference type="NCBI Taxonomy" id="1129793"/>
    <lineage>
        <taxon>Bacteria</taxon>
        <taxon>Pseudomonadati</taxon>
        <taxon>Pseudomonadota</taxon>
        <taxon>Gammaproteobacteria</taxon>
        <taxon>Alteromonadales</taxon>
        <taxon>Alteromonadaceae</taxon>
        <taxon>Paraglaciecola</taxon>
    </lineage>
</organism>
<accession>K6ZEL9</accession>
<gene>
    <name evidence="2" type="ORF">GPLA_3651</name>
</gene>
<dbReference type="SUPFAM" id="SSF54909">
    <property type="entry name" value="Dimeric alpha+beta barrel"/>
    <property type="match status" value="1"/>
</dbReference>
<dbReference type="AlphaFoldDB" id="K6ZEL9"/>
<evidence type="ECO:0000313" key="3">
    <source>
        <dbReference type="Proteomes" id="UP000006322"/>
    </source>
</evidence>
<protein>
    <submittedName>
        <fullName evidence="2">Ethyl tert-butyl ether degradation EthD</fullName>
    </submittedName>
</protein>
<proteinExistence type="predicted"/>
<dbReference type="RefSeq" id="WP_007106301.1">
    <property type="nucleotide sequence ID" value="NZ_BAER01000113.1"/>
</dbReference>
<keyword evidence="3" id="KW-1185">Reference proteome</keyword>
<evidence type="ECO:0000313" key="2">
    <source>
        <dbReference type="EMBL" id="GAC34536.1"/>
    </source>
</evidence>
<sequence length="103" mass="10961">MIKVSVLYPNSDSATFDMDYYLNTHLPLVAELVGEALLSGHADKGLAGGAPGEAPAYIAMGHLTFDSVESFQQSFGPHQGAILADLANFTNTHPTVQISEIKQ</sequence>
<dbReference type="Pfam" id="PF07110">
    <property type="entry name" value="EthD"/>
    <property type="match status" value="1"/>
</dbReference>
<dbReference type="NCBIfam" id="TIGR02118">
    <property type="entry name" value="EthD family reductase"/>
    <property type="match status" value="1"/>
</dbReference>
<dbReference type="InterPro" id="IPR011008">
    <property type="entry name" value="Dimeric_a/b-barrel"/>
</dbReference>
<dbReference type="PANTHER" id="PTHR40260:SF2">
    <property type="entry name" value="BLR8190 PROTEIN"/>
    <property type="match status" value="1"/>
</dbReference>
<dbReference type="Gene3D" id="3.30.70.100">
    <property type="match status" value="1"/>
</dbReference>
<reference evidence="3" key="1">
    <citation type="journal article" date="2014" name="Environ. Microbiol.">
        <title>Comparative genomics of the marine bacterial genus Glaciecola reveals the high degree of genomic diversity and genomic characteristic for cold adaptation.</title>
        <authorList>
            <person name="Qin Q.L."/>
            <person name="Xie B.B."/>
            <person name="Yu Y."/>
            <person name="Shu Y.L."/>
            <person name="Rong J.C."/>
            <person name="Zhang Y.J."/>
            <person name="Zhao D.L."/>
            <person name="Chen X.L."/>
            <person name="Zhang X.Y."/>
            <person name="Chen B."/>
            <person name="Zhou B.C."/>
            <person name="Zhang Y.Z."/>
        </authorList>
    </citation>
    <scope>NUCLEOTIDE SEQUENCE [LARGE SCALE GENOMIC DNA]</scope>
    <source>
        <strain evidence="3">LMG 21857</strain>
    </source>
</reference>
<dbReference type="OrthoDB" id="5343971at2"/>
<dbReference type="PANTHER" id="PTHR40260">
    <property type="entry name" value="BLR8190 PROTEIN"/>
    <property type="match status" value="1"/>
</dbReference>
<feature type="domain" description="EthD" evidence="1">
    <location>
        <begin position="18"/>
        <end position="92"/>
    </location>
</feature>
<dbReference type="InterPro" id="IPR009799">
    <property type="entry name" value="EthD_dom"/>
</dbReference>
<comment type="caution">
    <text evidence="2">The sequence shown here is derived from an EMBL/GenBank/DDBJ whole genome shotgun (WGS) entry which is preliminary data.</text>
</comment>
<evidence type="ECO:0000259" key="1">
    <source>
        <dbReference type="Pfam" id="PF07110"/>
    </source>
</evidence>
<dbReference type="Proteomes" id="UP000006322">
    <property type="component" value="Unassembled WGS sequence"/>
</dbReference>
<dbReference type="EMBL" id="BAER01000113">
    <property type="protein sequence ID" value="GAC34536.1"/>
    <property type="molecule type" value="Genomic_DNA"/>
</dbReference>
<name>K6ZEL9_9ALTE</name>